<organism evidence="1 2">
    <name type="scientific">Thiocapsa imhoffii</name>
    <dbReference type="NCBI Taxonomy" id="382777"/>
    <lineage>
        <taxon>Bacteria</taxon>
        <taxon>Pseudomonadati</taxon>
        <taxon>Pseudomonadota</taxon>
        <taxon>Gammaproteobacteria</taxon>
        <taxon>Chromatiales</taxon>
        <taxon>Chromatiaceae</taxon>
        <taxon>Thiocapsa</taxon>
    </lineage>
</organism>
<comment type="caution">
    <text evidence="1">The sequence shown here is derived from an EMBL/GenBank/DDBJ whole genome shotgun (WGS) entry which is preliminary data.</text>
</comment>
<dbReference type="EMBL" id="NRSD01000002">
    <property type="protein sequence ID" value="MBK1643746.1"/>
    <property type="molecule type" value="Genomic_DNA"/>
</dbReference>
<dbReference type="Proteomes" id="UP001138802">
    <property type="component" value="Unassembled WGS sequence"/>
</dbReference>
<dbReference type="RefSeq" id="WP_200386542.1">
    <property type="nucleotide sequence ID" value="NZ_NRSD01000002.1"/>
</dbReference>
<keyword evidence="2" id="KW-1185">Reference proteome</keyword>
<proteinExistence type="predicted"/>
<gene>
    <name evidence="1" type="ORF">CKO25_03540</name>
</gene>
<dbReference type="InterPro" id="IPR022025">
    <property type="entry name" value="Amidoligase_2"/>
</dbReference>
<sequence>MIRANTALKESPWALNDAGHPRRIGIELEMTGLGIDECARTVATFLKTDIRSTGRYERLLTGDPAGDWIVEYDYALLKRLGREERETETLIGELEHTAEVALAWLAENLVPIELVSPPLPMTRLDEVESLIELLRAAGAKGTSDSLLNVFGMQLNPEIPSADPALLTAFLQAFLCLYDWLYLRADIDVTRRLSRYVDPFPIDYVRHVIAPAEAPTLATLIDDYLAANPTRNRALDLLPLFLHLDPDRVRAVTTDPLIKPRPTFHYRLPDCEVHLPDWGLYLAWNDWIEVERLAADPARLQDCRAAYLQYLNDPLARLRDDWGSLVEHRWLAP</sequence>
<dbReference type="Pfam" id="PF12224">
    <property type="entry name" value="Amidoligase_2"/>
    <property type="match status" value="1"/>
</dbReference>
<evidence type="ECO:0000313" key="2">
    <source>
        <dbReference type="Proteomes" id="UP001138802"/>
    </source>
</evidence>
<protein>
    <submittedName>
        <fullName evidence="1">Alpha-L-fucosidase</fullName>
    </submittedName>
</protein>
<evidence type="ECO:0000313" key="1">
    <source>
        <dbReference type="EMBL" id="MBK1643746.1"/>
    </source>
</evidence>
<accession>A0A9X1B8A1</accession>
<dbReference type="AlphaFoldDB" id="A0A9X1B8A1"/>
<reference evidence="1 2" key="1">
    <citation type="journal article" date="2020" name="Microorganisms">
        <title>Osmotic Adaptation and Compatible Solute Biosynthesis of Phototrophic Bacteria as Revealed from Genome Analyses.</title>
        <authorList>
            <person name="Imhoff J.F."/>
            <person name="Rahn T."/>
            <person name="Kunzel S."/>
            <person name="Keller A."/>
            <person name="Neulinger S.C."/>
        </authorList>
    </citation>
    <scope>NUCLEOTIDE SEQUENCE [LARGE SCALE GENOMIC DNA]</scope>
    <source>
        <strain evidence="1 2">DSM 21303</strain>
    </source>
</reference>
<name>A0A9X1B8A1_9GAMM</name>